<feature type="region of interest" description="Disordered" evidence="4">
    <location>
        <begin position="1"/>
        <end position="43"/>
    </location>
</feature>
<evidence type="ECO:0000259" key="5">
    <source>
        <dbReference type="PROSITE" id="PS01124"/>
    </source>
</evidence>
<evidence type="ECO:0000313" key="6">
    <source>
        <dbReference type="EMBL" id="MBL3610147.1"/>
    </source>
</evidence>
<name>A0ABS1RXC1_RHOSU</name>
<keyword evidence="3" id="KW-0804">Transcription</keyword>
<proteinExistence type="predicted"/>
<reference evidence="6 7" key="1">
    <citation type="submission" date="2021-01" db="EMBL/GenBank/DDBJ databases">
        <title>Draft genomes of Rhodovulum sulfidophilum.</title>
        <authorList>
            <person name="Guzman M.S."/>
        </authorList>
    </citation>
    <scope>NUCLEOTIDE SEQUENCE [LARGE SCALE GENOMIC DNA]</scope>
    <source>
        <strain evidence="6 7">AB35</strain>
    </source>
</reference>
<evidence type="ECO:0000256" key="3">
    <source>
        <dbReference type="ARBA" id="ARBA00023163"/>
    </source>
</evidence>
<dbReference type="Proteomes" id="UP000604473">
    <property type="component" value="Unassembled WGS sequence"/>
</dbReference>
<dbReference type="PANTHER" id="PTHR47894:SF4">
    <property type="entry name" value="HTH-TYPE TRANSCRIPTIONAL REGULATOR GADX"/>
    <property type="match status" value="1"/>
</dbReference>
<dbReference type="InterPro" id="IPR032687">
    <property type="entry name" value="AraC-type_N"/>
</dbReference>
<accession>A0ABS1RXC1</accession>
<feature type="domain" description="HTH araC/xylS-type" evidence="5">
    <location>
        <begin position="280"/>
        <end position="378"/>
    </location>
</feature>
<sequence length="381" mass="41825">MFLGSVCKPPDNSGHCKPRQKSDSLRQSRRIGRNCRNKSPMSTPLPGMLSVRALIFGPILEYFADDPGSLEALLAREKLSPEILADPYAAIPLQSYLSIIEAAADLAGDPLFGARLGFSLRPGNLAPIGLRAVQTGTIRGALSAFVRWSGALQSATQSSLESEDGNLVFTYRITAPVVAPSRQDTEFSLAGICRLIRGAFDPRWRPSEIRLNHPPIPEKTRLEALFRAPVVYAHPTNAIVFSAAAAERVHRTEDPDMIALIERHLQDLTAGASRSENIVDQVEALIDLYLGVRPVDLRTIAAALRMPPRSLQRRLAEEGQSLSALLRRHRQRRARSLLAEKGMSVEAVATALGYSDGTSFWRAFRSWTGDAPSLGRETRCR</sequence>
<evidence type="ECO:0000256" key="4">
    <source>
        <dbReference type="SAM" id="MobiDB-lite"/>
    </source>
</evidence>
<protein>
    <submittedName>
        <fullName evidence="6">AraC family transcriptional regulator</fullName>
    </submittedName>
</protein>
<dbReference type="Pfam" id="PF12833">
    <property type="entry name" value="HTH_18"/>
    <property type="match status" value="1"/>
</dbReference>
<keyword evidence="2" id="KW-0238">DNA-binding</keyword>
<dbReference type="InterPro" id="IPR009057">
    <property type="entry name" value="Homeodomain-like_sf"/>
</dbReference>
<dbReference type="InterPro" id="IPR018060">
    <property type="entry name" value="HTH_AraC"/>
</dbReference>
<evidence type="ECO:0000256" key="2">
    <source>
        <dbReference type="ARBA" id="ARBA00023125"/>
    </source>
</evidence>
<dbReference type="PANTHER" id="PTHR47894">
    <property type="entry name" value="HTH-TYPE TRANSCRIPTIONAL REGULATOR GADX"/>
    <property type="match status" value="1"/>
</dbReference>
<dbReference type="RefSeq" id="WP_337248414.1">
    <property type="nucleotide sequence ID" value="NZ_JAESJJ010000022.1"/>
</dbReference>
<feature type="compositionally biased region" description="Basic residues" evidence="4">
    <location>
        <begin position="27"/>
        <end position="36"/>
    </location>
</feature>
<dbReference type="PROSITE" id="PS01124">
    <property type="entry name" value="HTH_ARAC_FAMILY_2"/>
    <property type="match status" value="1"/>
</dbReference>
<evidence type="ECO:0000256" key="1">
    <source>
        <dbReference type="ARBA" id="ARBA00023015"/>
    </source>
</evidence>
<dbReference type="SUPFAM" id="SSF46689">
    <property type="entry name" value="Homeodomain-like"/>
    <property type="match status" value="1"/>
</dbReference>
<dbReference type="Gene3D" id="1.10.10.60">
    <property type="entry name" value="Homeodomain-like"/>
    <property type="match status" value="1"/>
</dbReference>
<dbReference type="Pfam" id="PF12625">
    <property type="entry name" value="Arabinose_bd"/>
    <property type="match status" value="1"/>
</dbReference>
<dbReference type="EMBL" id="JAESJJ010000022">
    <property type="protein sequence ID" value="MBL3610147.1"/>
    <property type="molecule type" value="Genomic_DNA"/>
</dbReference>
<comment type="caution">
    <text evidence="6">The sequence shown here is derived from an EMBL/GenBank/DDBJ whole genome shotgun (WGS) entry which is preliminary data.</text>
</comment>
<keyword evidence="7" id="KW-1185">Reference proteome</keyword>
<keyword evidence="1" id="KW-0805">Transcription regulation</keyword>
<organism evidence="6 7">
    <name type="scientific">Rhodovulum sulfidophilum</name>
    <name type="common">Rhodobacter sulfidophilus</name>
    <dbReference type="NCBI Taxonomy" id="35806"/>
    <lineage>
        <taxon>Bacteria</taxon>
        <taxon>Pseudomonadati</taxon>
        <taxon>Pseudomonadota</taxon>
        <taxon>Alphaproteobacteria</taxon>
        <taxon>Rhodobacterales</taxon>
        <taxon>Paracoccaceae</taxon>
        <taxon>Rhodovulum</taxon>
    </lineage>
</organism>
<evidence type="ECO:0000313" key="7">
    <source>
        <dbReference type="Proteomes" id="UP000604473"/>
    </source>
</evidence>
<gene>
    <name evidence="6" type="ORF">JMM60_15325</name>
</gene>
<dbReference type="SMART" id="SM00342">
    <property type="entry name" value="HTH_ARAC"/>
    <property type="match status" value="1"/>
</dbReference>